<evidence type="ECO:0000313" key="2">
    <source>
        <dbReference type="Proteomes" id="UP000770661"/>
    </source>
</evidence>
<reference evidence="1" key="1">
    <citation type="submission" date="2020-07" db="EMBL/GenBank/DDBJ databases">
        <title>The High-quality genome of the commercially important snow crab, Chionoecetes opilio.</title>
        <authorList>
            <person name="Jeong J.-H."/>
            <person name="Ryu S."/>
        </authorList>
    </citation>
    <scope>NUCLEOTIDE SEQUENCE</scope>
    <source>
        <strain evidence="1">MADBK_172401_WGS</strain>
        <tissue evidence="1">Digestive gland</tissue>
    </source>
</reference>
<gene>
    <name evidence="1" type="ORF">GWK47_045395</name>
</gene>
<dbReference type="Proteomes" id="UP000770661">
    <property type="component" value="Unassembled WGS sequence"/>
</dbReference>
<name>A0A8J5CWW0_CHIOP</name>
<comment type="caution">
    <text evidence="1">The sequence shown here is derived from an EMBL/GenBank/DDBJ whole genome shotgun (WGS) entry which is preliminary data.</text>
</comment>
<dbReference type="EMBL" id="JACEEZ010010233">
    <property type="protein sequence ID" value="KAG0721950.1"/>
    <property type="molecule type" value="Genomic_DNA"/>
</dbReference>
<accession>A0A8J5CWW0</accession>
<protein>
    <submittedName>
        <fullName evidence="1">Uncharacterized protein</fullName>
    </submittedName>
</protein>
<organism evidence="1 2">
    <name type="scientific">Chionoecetes opilio</name>
    <name type="common">Atlantic snow crab</name>
    <name type="synonym">Cancer opilio</name>
    <dbReference type="NCBI Taxonomy" id="41210"/>
    <lineage>
        <taxon>Eukaryota</taxon>
        <taxon>Metazoa</taxon>
        <taxon>Ecdysozoa</taxon>
        <taxon>Arthropoda</taxon>
        <taxon>Crustacea</taxon>
        <taxon>Multicrustacea</taxon>
        <taxon>Malacostraca</taxon>
        <taxon>Eumalacostraca</taxon>
        <taxon>Eucarida</taxon>
        <taxon>Decapoda</taxon>
        <taxon>Pleocyemata</taxon>
        <taxon>Brachyura</taxon>
        <taxon>Eubrachyura</taxon>
        <taxon>Majoidea</taxon>
        <taxon>Majidae</taxon>
        <taxon>Chionoecetes</taxon>
    </lineage>
</organism>
<proteinExistence type="predicted"/>
<sequence>MCTSTATWIRTLLCTTLHGREGGRPLITTLRSVSSSGATALPCAGLPGMRQVLTCVWRPMSRGKVQVLPLNYRSITLPCVWRTPEPRRCTPRLWVSRSTCPAR</sequence>
<dbReference type="AlphaFoldDB" id="A0A8J5CWW0"/>
<keyword evidence="2" id="KW-1185">Reference proteome</keyword>
<evidence type="ECO:0000313" key="1">
    <source>
        <dbReference type="EMBL" id="KAG0721950.1"/>
    </source>
</evidence>